<evidence type="ECO:0000313" key="2">
    <source>
        <dbReference type="Proteomes" id="UP000051952"/>
    </source>
</evidence>
<dbReference type="VEuPathDB" id="TriTrypDB:BSAL_27010"/>
<dbReference type="Proteomes" id="UP000051952">
    <property type="component" value="Unassembled WGS sequence"/>
</dbReference>
<evidence type="ECO:0000313" key="1">
    <source>
        <dbReference type="EMBL" id="CUG90486.1"/>
    </source>
</evidence>
<name>A0A0S4JKN8_BODSA</name>
<keyword evidence="2" id="KW-1185">Reference proteome</keyword>
<protein>
    <submittedName>
        <fullName evidence="1">Uncharacterized protein</fullName>
    </submittedName>
</protein>
<organism evidence="1 2">
    <name type="scientific">Bodo saltans</name>
    <name type="common">Flagellated protozoan</name>
    <dbReference type="NCBI Taxonomy" id="75058"/>
    <lineage>
        <taxon>Eukaryota</taxon>
        <taxon>Discoba</taxon>
        <taxon>Euglenozoa</taxon>
        <taxon>Kinetoplastea</taxon>
        <taxon>Metakinetoplastina</taxon>
        <taxon>Eubodonida</taxon>
        <taxon>Bodonidae</taxon>
        <taxon>Bodo</taxon>
    </lineage>
</organism>
<sequence length="129" mass="13660">MFAVNAAARALVANAAVPPAVVPPRKWVDEVCGGNAPFERRGFAQDVAVVAAPAAAPPPPHEVLNSESAQPQRIAARFVEGGFVESETDDECSIIVGANVTPPSWVDVVRGAPRVLPPRCFIPCRRIRV</sequence>
<accession>A0A0S4JKN8</accession>
<proteinExistence type="predicted"/>
<gene>
    <name evidence="1" type="ORF">BSAL_27010</name>
</gene>
<dbReference type="AlphaFoldDB" id="A0A0S4JKN8"/>
<dbReference type="EMBL" id="CYKH01001837">
    <property type="protein sequence ID" value="CUG90486.1"/>
    <property type="molecule type" value="Genomic_DNA"/>
</dbReference>
<reference evidence="2" key="1">
    <citation type="submission" date="2015-09" db="EMBL/GenBank/DDBJ databases">
        <authorList>
            <consortium name="Pathogen Informatics"/>
        </authorList>
    </citation>
    <scope>NUCLEOTIDE SEQUENCE [LARGE SCALE GENOMIC DNA]</scope>
    <source>
        <strain evidence="2">Lake Konstanz</strain>
    </source>
</reference>